<dbReference type="eggNOG" id="COG3598">
    <property type="taxonomic scope" value="Bacteria"/>
</dbReference>
<dbReference type="HOGENOM" id="CLU_430138_0_0_5"/>
<accession>B2ICD0</accession>
<gene>
    <name evidence="3" type="ordered locus">Bind_3166</name>
</gene>
<dbReference type="SUPFAM" id="SSF52540">
    <property type="entry name" value="P-loop containing nucleoside triphosphate hydrolases"/>
    <property type="match status" value="1"/>
</dbReference>
<name>B2ICD0_BEII9</name>
<dbReference type="Gene3D" id="3.40.50.300">
    <property type="entry name" value="P-loop containing nucleotide triphosphate hydrolases"/>
    <property type="match status" value="1"/>
</dbReference>
<evidence type="ECO:0000313" key="3">
    <source>
        <dbReference type="EMBL" id="ACB96727.1"/>
    </source>
</evidence>
<dbReference type="InterPro" id="IPR027417">
    <property type="entry name" value="P-loop_NTPase"/>
</dbReference>
<dbReference type="Pfam" id="PF23639">
    <property type="entry name" value="DUF7146"/>
    <property type="match status" value="1"/>
</dbReference>
<dbReference type="EMBL" id="CP001016">
    <property type="protein sequence ID" value="ACB96727.1"/>
    <property type="molecule type" value="Genomic_DNA"/>
</dbReference>
<dbReference type="STRING" id="395963.Bind_3166"/>
<dbReference type="OrthoDB" id="1496333at2"/>
<reference evidence="3 4" key="2">
    <citation type="journal article" date="2010" name="J. Bacteriol.">
        <title>Complete genome sequence of Beijerinckia indica subsp. indica.</title>
        <authorList>
            <person name="Tamas I."/>
            <person name="Dedysh S.N."/>
            <person name="Liesack W."/>
            <person name="Stott M.B."/>
            <person name="Alam M."/>
            <person name="Murrell J.C."/>
            <person name="Dunfield P.F."/>
        </authorList>
    </citation>
    <scope>NUCLEOTIDE SEQUENCE [LARGE SCALE GENOMIC DNA]</scope>
    <source>
        <strain evidence="4">ATCC 9039 / DSM 1715 / NCIMB 8712</strain>
    </source>
</reference>
<evidence type="ECO:0000313" key="4">
    <source>
        <dbReference type="Proteomes" id="UP000001695"/>
    </source>
</evidence>
<dbReference type="KEGG" id="bid:Bind_3166"/>
<evidence type="ECO:0000259" key="2">
    <source>
        <dbReference type="Pfam" id="PF23639"/>
    </source>
</evidence>
<organism evidence="3 4">
    <name type="scientific">Beijerinckia indica subsp. indica (strain ATCC 9039 / DSM 1715 / NCIMB 8712)</name>
    <dbReference type="NCBI Taxonomy" id="395963"/>
    <lineage>
        <taxon>Bacteria</taxon>
        <taxon>Pseudomonadati</taxon>
        <taxon>Pseudomonadota</taxon>
        <taxon>Alphaproteobacteria</taxon>
        <taxon>Hyphomicrobiales</taxon>
        <taxon>Beijerinckiaceae</taxon>
        <taxon>Beijerinckia</taxon>
    </lineage>
</organism>
<proteinExistence type="predicted"/>
<dbReference type="Pfam" id="PF13481">
    <property type="entry name" value="AAA_25"/>
    <property type="match status" value="1"/>
</dbReference>
<feature type="region of interest" description="Disordered" evidence="1">
    <location>
        <begin position="68"/>
        <end position="93"/>
    </location>
</feature>
<sequence length="665" mass="72131">MLSLPAIARALGGEISNGQVLAPGPGHSRRDRSMWVRFSPAAPDGILVGSFAGDDWRDCKDYVRDRLGMDRPSVDRQPAPRTQPVTPPDPDAARKVERGFDLWRHGIEPRGTIVETYLRSRALDLPEDVAGRVLRFHPACPWKDEATGRLLRVLAMLALFRDIETNEPKGLHRTALAPDGRKIGRRMLGAAAGAAIKIDRDVDITFGLTIGEGIETCLAARQMGLRPVWALGSVGGIGIFPVLPGIEALTLLGARGNRCEATLPRRHKRCNSGGGMTSHLPPLAAPPGAERFVKLERFEPNPTVADQGQKLKIFSAAELASIQAPERRWLVPDMIPMARTTLLYGNGGDGKSLLALQLAVSVVTGNDWIGRLVEQGPALMLSCEDDIEEIHRRLEAVIAGRTDLDLDDLDALKILDLAGEDAILSAADNKGILKPSLLFTKIQHLVDELRPVMICIDTLADVYGGDENVRSQVRQFLGFLNGLAIKHNMAVVVLAHPSLSGIASGTGAGGSTAWSNSVRSRLYLAPVKVEEGALPDPTLKTLTVMKSNYGPTGETISLRYSHGRFVLAGGEWKASASAAEVDIRFLELLDQFSSEGRNVTMKKGTSYAPHEFARHADARGITKDAFRQAMDRLLKAGKIRSFEDGSPSRRRSKLIAVENFGDDQA</sequence>
<reference evidence="4" key="1">
    <citation type="submission" date="2008-03" db="EMBL/GenBank/DDBJ databases">
        <title>Complete sequence of chromosome of Beijerinckia indica subsp. indica ATCC 9039.</title>
        <authorList>
            <consortium name="US DOE Joint Genome Institute"/>
            <person name="Copeland A."/>
            <person name="Lucas S."/>
            <person name="Lapidus A."/>
            <person name="Glavina del Rio T."/>
            <person name="Dalin E."/>
            <person name="Tice H."/>
            <person name="Bruce D."/>
            <person name="Goodwin L."/>
            <person name="Pitluck S."/>
            <person name="LaButti K."/>
            <person name="Schmutz J."/>
            <person name="Larimer F."/>
            <person name="Land M."/>
            <person name="Hauser L."/>
            <person name="Kyrpides N."/>
            <person name="Mikhailova N."/>
            <person name="Dunfield P.F."/>
            <person name="Dedysh S.N."/>
            <person name="Liesack W."/>
            <person name="Saw J.H."/>
            <person name="Alam M."/>
            <person name="Chen Y."/>
            <person name="Murrell J.C."/>
            <person name="Richardson P."/>
        </authorList>
    </citation>
    <scope>NUCLEOTIDE SEQUENCE [LARGE SCALE GENOMIC DNA]</scope>
    <source>
        <strain evidence="4">ATCC 9039 / DSM 1715 / NCIMB 8712</strain>
    </source>
</reference>
<dbReference type="AlphaFoldDB" id="B2ICD0"/>
<protein>
    <submittedName>
        <fullName evidence="3">RecA-family ATPase-like protein</fullName>
    </submittedName>
</protein>
<evidence type="ECO:0000256" key="1">
    <source>
        <dbReference type="SAM" id="MobiDB-lite"/>
    </source>
</evidence>
<dbReference type="Proteomes" id="UP000001695">
    <property type="component" value="Chromosome"/>
</dbReference>
<dbReference type="InterPro" id="IPR055570">
    <property type="entry name" value="DUF7146"/>
</dbReference>
<feature type="domain" description="DUF7146" evidence="2">
    <location>
        <begin position="94"/>
        <end position="197"/>
    </location>
</feature>
<keyword evidence="4" id="KW-1185">Reference proteome</keyword>
<dbReference type="RefSeq" id="WP_012386075.1">
    <property type="nucleotide sequence ID" value="NC_010581.1"/>
</dbReference>